<evidence type="ECO:0000256" key="1">
    <source>
        <dbReference type="SAM" id="Coils"/>
    </source>
</evidence>
<gene>
    <name evidence="3" type="ORF">FHS19_006867</name>
</gene>
<comment type="caution">
    <text evidence="3">The sequence shown here is derived from an EMBL/GenBank/DDBJ whole genome shotgun (WGS) entry which is preliminary data.</text>
</comment>
<dbReference type="Pfam" id="PF13271">
    <property type="entry name" value="DUF4062"/>
    <property type="match status" value="1"/>
</dbReference>
<dbReference type="RefSeq" id="WP_183587713.1">
    <property type="nucleotide sequence ID" value="NZ_JACHXJ010000012.1"/>
</dbReference>
<dbReference type="Proteomes" id="UP000517523">
    <property type="component" value="Unassembled WGS sequence"/>
</dbReference>
<evidence type="ECO:0000313" key="3">
    <source>
        <dbReference type="EMBL" id="MBB3132140.1"/>
    </source>
</evidence>
<dbReference type="InterPro" id="IPR025139">
    <property type="entry name" value="DUF4062"/>
</dbReference>
<dbReference type="AlphaFoldDB" id="A0A839U334"/>
<dbReference type="EMBL" id="JACHXJ010000012">
    <property type="protein sequence ID" value="MBB3132140.1"/>
    <property type="molecule type" value="Genomic_DNA"/>
</dbReference>
<feature type="domain" description="DUF4062" evidence="2">
    <location>
        <begin position="6"/>
        <end position="88"/>
    </location>
</feature>
<keyword evidence="1" id="KW-0175">Coiled coil</keyword>
<accession>A0A839U334</accession>
<proteinExistence type="predicted"/>
<reference evidence="3 4" key="1">
    <citation type="submission" date="2020-08" db="EMBL/GenBank/DDBJ databases">
        <title>Genomic Encyclopedia of Type Strains, Phase III (KMG-III): the genomes of soil and plant-associated and newly described type strains.</title>
        <authorList>
            <person name="Whitman W."/>
        </authorList>
    </citation>
    <scope>NUCLEOTIDE SEQUENCE [LARGE SCALE GENOMIC DNA]</scope>
    <source>
        <strain evidence="3 4">CECT 5831</strain>
    </source>
</reference>
<feature type="coiled-coil region" evidence="1">
    <location>
        <begin position="177"/>
        <end position="204"/>
    </location>
</feature>
<evidence type="ECO:0000313" key="4">
    <source>
        <dbReference type="Proteomes" id="UP000517523"/>
    </source>
</evidence>
<organism evidence="3 4">
    <name type="scientific">Paenibacillus rhizosphaerae</name>
    <dbReference type="NCBI Taxonomy" id="297318"/>
    <lineage>
        <taxon>Bacteria</taxon>
        <taxon>Bacillati</taxon>
        <taxon>Bacillota</taxon>
        <taxon>Bacilli</taxon>
        <taxon>Bacillales</taxon>
        <taxon>Paenibacillaceae</taxon>
        <taxon>Paenibacillus</taxon>
    </lineage>
</organism>
<name>A0A839U334_9BACL</name>
<sequence length="321" mass="36764">MKKKLQIFVSSTYTDLIPERQTAVKAILNAGHIPAGMELFTAGDESQQDIIKRWIEESDAYMLILGGRYGSMLPDGSKSYTHWEYDYAGEIGKPRFAVVLSDKSLQSKIEEIGFQNVQELTHPQKYKDFRDGLFSSKLVSAIDDSRDIELSIFKSLREIERREDLSGWVSGKDVPNVVTYAEENMKLRKENDKLRDELQKVQDKLKIDETFNGLAYTELKGLLLKENVKLDSQLAEATGRKEINLLSLFITFENELATGVSNSRHTTETRIFLFYNVAPKLMRYGLMETYKATGIKYDQARTSKDGLKFLALFHSKKIKEK</sequence>
<protein>
    <submittedName>
        <fullName evidence="3">Regulator of replication initiation timing</fullName>
    </submittedName>
</protein>
<evidence type="ECO:0000259" key="2">
    <source>
        <dbReference type="Pfam" id="PF13271"/>
    </source>
</evidence>